<comment type="similarity">
    <text evidence="10">Belongs to the glycosyltransferase 28 family. MurG subfamily.</text>
</comment>
<comment type="caution">
    <text evidence="13">The sequence shown here is derived from an EMBL/GenBank/DDBJ whole genome shotgun (WGS) entry which is preliminary data.</text>
</comment>
<evidence type="ECO:0000256" key="4">
    <source>
        <dbReference type="ARBA" id="ARBA00022679"/>
    </source>
</evidence>
<evidence type="ECO:0000256" key="6">
    <source>
        <dbReference type="ARBA" id="ARBA00022984"/>
    </source>
</evidence>
<evidence type="ECO:0000313" key="14">
    <source>
        <dbReference type="Proteomes" id="UP000030993"/>
    </source>
</evidence>
<evidence type="ECO:0000259" key="11">
    <source>
        <dbReference type="Pfam" id="PF03033"/>
    </source>
</evidence>
<feature type="binding site" evidence="10">
    <location>
        <position position="165"/>
    </location>
    <ligand>
        <name>UDP-N-acetyl-alpha-D-glucosamine</name>
        <dbReference type="ChEBI" id="CHEBI:57705"/>
    </ligand>
</feature>
<keyword evidence="4 10" id="KW-0808">Transferase</keyword>
<evidence type="ECO:0000256" key="1">
    <source>
        <dbReference type="ARBA" id="ARBA00022475"/>
    </source>
</evidence>
<feature type="binding site" evidence="10">
    <location>
        <position position="124"/>
    </location>
    <ligand>
        <name>UDP-N-acetyl-alpha-D-glucosamine</name>
        <dbReference type="ChEBI" id="CHEBI:57705"/>
    </ligand>
</feature>
<keyword evidence="3 10" id="KW-0328">Glycosyltransferase</keyword>
<accession>A0A0B2JT34</accession>
<sequence>MKIIVSGGGTGGHIYPAVTIIRALQKKVDALEVLYVGTSKGLEADIVPKEGFPFKTVDLQGFKRSLSPANFLRAFKAIKGVIKAAGIVRDFKPDVVIGTGGYVCGPVLMAASLMGIPTLIQEQNVVPGITNKILSNFVSRIATGAIEANKHFPQDKVIFTGNPIRDEVVNTQREPGYSAFELDPAKKTVLVSGGSRGARSINRAMVGVLKHFAGSKRVQILHATGKAEHEDILRRIAEAGVDLDKFSNLKVYPYLYNMPQAMAVADLAVFRAGATGLAELTAKGIPAVLIPYPYAAENHQEFNARAIEKAGAAKVILNKDISAEILISTIEELLADDRHLQEMAERSHSIGHPEAAATIAEMIIELARNKQK</sequence>
<dbReference type="HAMAP" id="MF_00033">
    <property type="entry name" value="MurG"/>
    <property type="match status" value="1"/>
</dbReference>
<dbReference type="InterPro" id="IPR007235">
    <property type="entry name" value="Glyco_trans_28_C"/>
</dbReference>
<keyword evidence="1 10" id="KW-1003">Cell membrane</keyword>
<feature type="domain" description="Glycosyl transferase family 28 C-terminal" evidence="12">
    <location>
        <begin position="188"/>
        <end position="356"/>
    </location>
</feature>
<dbReference type="PANTHER" id="PTHR21015:SF22">
    <property type="entry name" value="GLYCOSYLTRANSFERASE"/>
    <property type="match status" value="1"/>
</dbReference>
<name>A0A0B2JT34_9FIRM</name>
<dbReference type="PANTHER" id="PTHR21015">
    <property type="entry name" value="UDP-N-ACETYLGLUCOSAMINE--N-ACETYLMURAMYL-(PENTAPEPTIDE) PYROPHOSPHORYL-UNDECAPRENOL N-ACETYLGLUCOSAMINE TRANSFERASE 1"/>
    <property type="match status" value="1"/>
</dbReference>
<dbReference type="AlphaFoldDB" id="A0A0B2JT34"/>
<dbReference type="EMBL" id="JSCE01000192">
    <property type="protein sequence ID" value="KHM51500.1"/>
    <property type="molecule type" value="Genomic_DNA"/>
</dbReference>
<dbReference type="GO" id="GO:0009252">
    <property type="term" value="P:peptidoglycan biosynthetic process"/>
    <property type="evidence" value="ECO:0007669"/>
    <property type="project" value="UniProtKB-UniRule"/>
</dbReference>
<dbReference type="Proteomes" id="UP000030993">
    <property type="component" value="Unassembled WGS sequence"/>
</dbReference>
<comment type="pathway">
    <text evidence="10">Cell wall biogenesis; peptidoglycan biosynthesis.</text>
</comment>
<dbReference type="Pfam" id="PF04101">
    <property type="entry name" value="Glyco_tran_28_C"/>
    <property type="match status" value="1"/>
</dbReference>
<proteinExistence type="inferred from homology"/>
<feature type="binding site" evidence="10">
    <location>
        <begin position="10"/>
        <end position="12"/>
    </location>
    <ligand>
        <name>UDP-N-acetyl-alpha-D-glucosamine</name>
        <dbReference type="ChEBI" id="CHEBI:57705"/>
    </ligand>
</feature>
<dbReference type="InterPro" id="IPR006009">
    <property type="entry name" value="GlcNAc_MurG"/>
</dbReference>
<dbReference type="RefSeq" id="WP_039210169.1">
    <property type="nucleotide sequence ID" value="NZ_JSCE01000192.1"/>
</dbReference>
<feature type="binding site" evidence="10">
    <location>
        <position position="300"/>
    </location>
    <ligand>
        <name>UDP-N-acetyl-alpha-D-glucosamine</name>
        <dbReference type="ChEBI" id="CHEBI:57705"/>
    </ligand>
</feature>
<dbReference type="GO" id="GO:0005886">
    <property type="term" value="C:plasma membrane"/>
    <property type="evidence" value="ECO:0007669"/>
    <property type="project" value="UniProtKB-SubCell"/>
</dbReference>
<dbReference type="Pfam" id="PF03033">
    <property type="entry name" value="Glyco_transf_28"/>
    <property type="match status" value="1"/>
</dbReference>
<evidence type="ECO:0000259" key="12">
    <source>
        <dbReference type="Pfam" id="PF04101"/>
    </source>
</evidence>
<evidence type="ECO:0000256" key="3">
    <source>
        <dbReference type="ARBA" id="ARBA00022676"/>
    </source>
</evidence>
<evidence type="ECO:0000256" key="9">
    <source>
        <dbReference type="ARBA" id="ARBA00023316"/>
    </source>
</evidence>
<dbReference type="UniPathway" id="UPA00219"/>
<keyword evidence="2 10" id="KW-0132">Cell division</keyword>
<comment type="function">
    <text evidence="10">Cell wall formation. Catalyzes the transfer of a GlcNAc subunit on undecaprenyl-pyrophosphoryl-MurNAc-pentapeptide (lipid intermediate I) to form undecaprenyl-pyrophosphoryl-MurNAc-(pentapeptide)GlcNAc (lipid intermediate II).</text>
</comment>
<protein>
    <recommendedName>
        <fullName evidence="10">UDP-N-acetylglucosamine--N-acetylmuramyl-(pentapeptide) pyrophosphoryl-undecaprenol N-acetylglucosamine transferase</fullName>
        <ecNumber evidence="10">2.4.1.227</ecNumber>
    </recommendedName>
    <alternativeName>
        <fullName evidence="10">Undecaprenyl-PP-MurNAc-pentapeptide-UDPGlcNAc GlcNAc transferase</fullName>
    </alternativeName>
</protein>
<comment type="caution">
    <text evidence="10">Lacks conserved residue(s) required for the propagation of feature annotation.</text>
</comment>
<evidence type="ECO:0000256" key="5">
    <source>
        <dbReference type="ARBA" id="ARBA00022960"/>
    </source>
</evidence>
<dbReference type="Gene3D" id="3.40.50.2000">
    <property type="entry name" value="Glycogen Phosphorylase B"/>
    <property type="match status" value="2"/>
</dbReference>
<dbReference type="GO" id="GO:0071555">
    <property type="term" value="P:cell wall organization"/>
    <property type="evidence" value="ECO:0007669"/>
    <property type="project" value="UniProtKB-KW"/>
</dbReference>
<feature type="domain" description="Glycosyltransferase family 28 N-terminal" evidence="11">
    <location>
        <begin position="3"/>
        <end position="142"/>
    </location>
</feature>
<evidence type="ECO:0000256" key="2">
    <source>
        <dbReference type="ARBA" id="ARBA00022618"/>
    </source>
</evidence>
<dbReference type="GO" id="GO:0008360">
    <property type="term" value="P:regulation of cell shape"/>
    <property type="evidence" value="ECO:0007669"/>
    <property type="project" value="UniProtKB-KW"/>
</dbReference>
<keyword evidence="14" id="KW-1185">Reference proteome</keyword>
<dbReference type="SUPFAM" id="SSF53756">
    <property type="entry name" value="UDP-Glycosyltransferase/glycogen phosphorylase"/>
    <property type="match status" value="1"/>
</dbReference>
<dbReference type="CDD" id="cd03785">
    <property type="entry name" value="GT28_MurG"/>
    <property type="match status" value="1"/>
</dbReference>
<keyword evidence="6 10" id="KW-0573">Peptidoglycan synthesis</keyword>
<dbReference type="NCBIfam" id="TIGR01133">
    <property type="entry name" value="murG"/>
    <property type="match status" value="1"/>
</dbReference>
<keyword evidence="5 10" id="KW-0133">Cell shape</keyword>
<reference evidence="13 14" key="1">
    <citation type="journal article" date="2013" name="PLoS ONE">
        <title>Identification and characterization of three novel lipases belonging to families II and V from Anaerovibrio lipolyticus 5ST.</title>
        <authorList>
            <person name="Prive F."/>
            <person name="Kaderbhai N.N."/>
            <person name="Girdwood S."/>
            <person name="Worgan H.J."/>
            <person name="Pinloche E."/>
            <person name="Scollan N.D."/>
            <person name="Huws S.A."/>
            <person name="Newbold C.J."/>
        </authorList>
    </citation>
    <scope>NUCLEOTIDE SEQUENCE [LARGE SCALE GENOMIC DNA]</scope>
    <source>
        <strain evidence="13 14">5S</strain>
    </source>
</reference>
<dbReference type="InterPro" id="IPR004276">
    <property type="entry name" value="GlycoTrans_28_N"/>
</dbReference>
<dbReference type="EC" id="2.4.1.227" evidence="10"/>
<organism evidence="13 14">
    <name type="scientific">Anaerovibrio lipolyticus</name>
    <dbReference type="NCBI Taxonomy" id="82374"/>
    <lineage>
        <taxon>Bacteria</taxon>
        <taxon>Bacillati</taxon>
        <taxon>Bacillota</taxon>
        <taxon>Negativicutes</taxon>
        <taxon>Selenomonadales</taxon>
        <taxon>Selenomonadaceae</taxon>
        <taxon>Anaerovibrio</taxon>
    </lineage>
</organism>
<gene>
    <name evidence="10" type="primary">murG</name>
    <name evidence="13" type="ORF">NZ47_10170</name>
</gene>
<keyword evidence="8 10" id="KW-0131">Cell cycle</keyword>
<evidence type="ECO:0000313" key="13">
    <source>
        <dbReference type="EMBL" id="KHM51500.1"/>
    </source>
</evidence>
<dbReference type="GO" id="GO:0051991">
    <property type="term" value="F:UDP-N-acetyl-D-glucosamine:N-acetylmuramoyl-L-alanyl-D-glutamyl-meso-2,6-diaminopimelyl-D-alanyl-D-alanine-diphosphoundecaprenol 4-beta-N-acetylglucosaminlytransferase activity"/>
    <property type="evidence" value="ECO:0007669"/>
    <property type="project" value="RHEA"/>
</dbReference>
<dbReference type="GO" id="GO:0050511">
    <property type="term" value="F:undecaprenyldiphospho-muramoylpentapeptide beta-N-acetylglucosaminyltransferase activity"/>
    <property type="evidence" value="ECO:0007669"/>
    <property type="project" value="UniProtKB-UniRule"/>
</dbReference>
<evidence type="ECO:0000256" key="7">
    <source>
        <dbReference type="ARBA" id="ARBA00023136"/>
    </source>
</evidence>
<feature type="binding site" evidence="10">
    <location>
        <position position="195"/>
    </location>
    <ligand>
        <name>UDP-N-acetyl-alpha-D-glucosamine</name>
        <dbReference type="ChEBI" id="CHEBI:57705"/>
    </ligand>
</feature>
<comment type="catalytic activity">
    <reaction evidence="10">
        <text>di-trans,octa-cis-undecaprenyl diphospho-N-acetyl-alpha-D-muramoyl-L-alanyl-D-glutamyl-meso-2,6-diaminopimeloyl-D-alanyl-D-alanine + UDP-N-acetyl-alpha-D-glucosamine = di-trans,octa-cis-undecaprenyl diphospho-[N-acetyl-alpha-D-glucosaminyl-(1-&gt;4)]-N-acetyl-alpha-D-muramoyl-L-alanyl-D-glutamyl-meso-2,6-diaminopimeloyl-D-alanyl-D-alanine + UDP + H(+)</text>
        <dbReference type="Rhea" id="RHEA:31227"/>
        <dbReference type="ChEBI" id="CHEBI:15378"/>
        <dbReference type="ChEBI" id="CHEBI:57705"/>
        <dbReference type="ChEBI" id="CHEBI:58223"/>
        <dbReference type="ChEBI" id="CHEBI:61387"/>
        <dbReference type="ChEBI" id="CHEBI:61388"/>
        <dbReference type="EC" id="2.4.1.227"/>
    </reaction>
</comment>
<dbReference type="STRING" id="82374.NZ47_10170"/>
<keyword evidence="7 10" id="KW-0472">Membrane</keyword>
<evidence type="ECO:0000256" key="8">
    <source>
        <dbReference type="ARBA" id="ARBA00023306"/>
    </source>
</evidence>
<evidence type="ECO:0000256" key="10">
    <source>
        <dbReference type="HAMAP-Rule" id="MF_00033"/>
    </source>
</evidence>
<dbReference type="GO" id="GO:0051301">
    <property type="term" value="P:cell division"/>
    <property type="evidence" value="ECO:0007669"/>
    <property type="project" value="UniProtKB-KW"/>
</dbReference>
<dbReference type="eggNOG" id="COG0707">
    <property type="taxonomic scope" value="Bacteria"/>
</dbReference>
<keyword evidence="9 10" id="KW-0961">Cell wall biogenesis/degradation</keyword>
<comment type="subcellular location">
    <subcellularLocation>
        <location evidence="10">Cell membrane</location>
        <topology evidence="10">Peripheral membrane protein</topology>
        <orientation evidence="10">Cytoplasmic side</orientation>
    </subcellularLocation>
</comment>
<dbReference type="GO" id="GO:0005975">
    <property type="term" value="P:carbohydrate metabolic process"/>
    <property type="evidence" value="ECO:0007669"/>
    <property type="project" value="InterPro"/>
</dbReference>